<evidence type="ECO:0000259" key="5">
    <source>
        <dbReference type="SMART" id="SM00226"/>
    </source>
</evidence>
<evidence type="ECO:0000256" key="3">
    <source>
        <dbReference type="ARBA" id="ARBA00022801"/>
    </source>
</evidence>
<dbReference type="PRINTS" id="PR00719">
    <property type="entry name" value="LMWPTPASE"/>
</dbReference>
<organism evidence="6 7">
    <name type="scientific">Pelomonas dachongensis</name>
    <dbReference type="NCBI Taxonomy" id="3299029"/>
    <lineage>
        <taxon>Bacteria</taxon>
        <taxon>Pseudomonadati</taxon>
        <taxon>Pseudomonadota</taxon>
        <taxon>Betaproteobacteria</taxon>
        <taxon>Burkholderiales</taxon>
        <taxon>Sphaerotilaceae</taxon>
        <taxon>Roseateles</taxon>
    </lineage>
</organism>
<keyword evidence="7" id="KW-1185">Reference proteome</keyword>
<comment type="similarity">
    <text evidence="1">Belongs to the low molecular weight phosphotyrosine protein phosphatase family.</text>
</comment>
<dbReference type="SUPFAM" id="SSF52788">
    <property type="entry name" value="Phosphotyrosine protein phosphatases I"/>
    <property type="match status" value="1"/>
</dbReference>
<evidence type="ECO:0000313" key="7">
    <source>
        <dbReference type="Proteomes" id="UP001606300"/>
    </source>
</evidence>
<dbReference type="PANTHER" id="PTHR11717">
    <property type="entry name" value="LOW MOLECULAR WEIGHT PROTEIN TYROSINE PHOSPHATASE"/>
    <property type="match status" value="1"/>
</dbReference>
<dbReference type="InterPro" id="IPR036196">
    <property type="entry name" value="Ptyr_pPase_sf"/>
</dbReference>
<dbReference type="CDD" id="cd16343">
    <property type="entry name" value="LMWPTP"/>
    <property type="match status" value="1"/>
</dbReference>
<evidence type="ECO:0000256" key="2">
    <source>
        <dbReference type="ARBA" id="ARBA00013064"/>
    </source>
</evidence>
<sequence>MAAILLVCTANICRSPMAEAIFRARLGEVFKTVESAGVHADPRGGPVDARAAAALGRHKYSLDRKWRSRRVDPGQLSRYDLVLVMEAEHADALRRKSAPEHHDRIRLLTEFVPELAGQDVPDPYFGPVAGFDTVIGMLERAAQRLLTESREGRLRLA</sequence>
<dbReference type="Gene3D" id="3.40.50.2300">
    <property type="match status" value="1"/>
</dbReference>
<gene>
    <name evidence="6" type="ORF">ACG02S_01180</name>
</gene>
<dbReference type="InterPro" id="IPR023485">
    <property type="entry name" value="Ptyr_pPase"/>
</dbReference>
<comment type="caution">
    <text evidence="6">The sequence shown here is derived from an EMBL/GenBank/DDBJ whole genome shotgun (WGS) entry which is preliminary data.</text>
</comment>
<dbReference type="InterPro" id="IPR050438">
    <property type="entry name" value="LMW_PTPase"/>
</dbReference>
<dbReference type="InterPro" id="IPR017867">
    <property type="entry name" value="Tyr_phospatase_low_mol_wt"/>
</dbReference>
<keyword evidence="4" id="KW-0904">Protein phosphatase</keyword>
<proteinExistence type="inferred from homology"/>
<reference evidence="6 7" key="1">
    <citation type="submission" date="2024-09" db="EMBL/GenBank/DDBJ databases">
        <title>Novel species of the genus Pelomonas and Roseateles isolated from streams.</title>
        <authorList>
            <person name="Lu H."/>
        </authorList>
    </citation>
    <scope>NUCLEOTIDE SEQUENCE [LARGE SCALE GENOMIC DNA]</scope>
    <source>
        <strain evidence="6 7">DC23W</strain>
    </source>
</reference>
<dbReference type="SMART" id="SM00226">
    <property type="entry name" value="LMWPc"/>
    <property type="match status" value="1"/>
</dbReference>
<name>A0ABW7EGM0_9BURK</name>
<keyword evidence="3 6" id="KW-0378">Hydrolase</keyword>
<dbReference type="EMBL" id="JBIGHY010000001">
    <property type="protein sequence ID" value="MFG6412504.1"/>
    <property type="molecule type" value="Genomic_DNA"/>
</dbReference>
<dbReference type="GO" id="GO:0004725">
    <property type="term" value="F:protein tyrosine phosphatase activity"/>
    <property type="evidence" value="ECO:0007669"/>
    <property type="project" value="UniProtKB-EC"/>
</dbReference>
<feature type="domain" description="Phosphotyrosine protein phosphatase I" evidence="5">
    <location>
        <begin position="2"/>
        <end position="148"/>
    </location>
</feature>
<dbReference type="RefSeq" id="WP_394468610.1">
    <property type="nucleotide sequence ID" value="NZ_JBIGHY010000001.1"/>
</dbReference>
<dbReference type="PANTHER" id="PTHR11717:SF7">
    <property type="entry name" value="LOW MOLECULAR WEIGHT PHOSPHOTYROSINE PROTEIN PHOSPHATASE"/>
    <property type="match status" value="1"/>
</dbReference>
<dbReference type="EC" id="3.1.3.48" evidence="2"/>
<dbReference type="Proteomes" id="UP001606300">
    <property type="component" value="Unassembled WGS sequence"/>
</dbReference>
<evidence type="ECO:0000256" key="1">
    <source>
        <dbReference type="ARBA" id="ARBA00011063"/>
    </source>
</evidence>
<evidence type="ECO:0000313" key="6">
    <source>
        <dbReference type="EMBL" id="MFG6412504.1"/>
    </source>
</evidence>
<protein>
    <recommendedName>
        <fullName evidence="2">protein-tyrosine-phosphatase</fullName>
        <ecNumber evidence="2">3.1.3.48</ecNumber>
    </recommendedName>
</protein>
<dbReference type="Pfam" id="PF01451">
    <property type="entry name" value="LMWPc"/>
    <property type="match status" value="1"/>
</dbReference>
<accession>A0ABW7EGM0</accession>
<evidence type="ECO:0000256" key="4">
    <source>
        <dbReference type="ARBA" id="ARBA00022912"/>
    </source>
</evidence>